<evidence type="ECO:0000256" key="4">
    <source>
        <dbReference type="ARBA" id="ARBA00023004"/>
    </source>
</evidence>
<protein>
    <recommendedName>
        <fullName evidence="6">2-oxoadipate dioxygenase/decarboxylase</fullName>
        <ecNumber evidence="6">1.13.11.93</ecNumber>
    </recommendedName>
    <alternativeName>
        <fullName evidence="7">2-hydroxyglutarate synthase</fullName>
    </alternativeName>
</protein>
<accession>A0A383WCU9</accession>
<comment type="cofactor">
    <cofactor evidence="1">
        <name>Fe(2+)</name>
        <dbReference type="ChEBI" id="CHEBI:29033"/>
    </cofactor>
</comment>
<evidence type="ECO:0000256" key="5">
    <source>
        <dbReference type="ARBA" id="ARBA00035013"/>
    </source>
</evidence>
<dbReference type="PANTHER" id="PTHR31136">
    <property type="entry name" value="DUF1338 DOMAIN-CONTAINING PROTEIN"/>
    <property type="match status" value="1"/>
</dbReference>
<keyword evidence="2" id="KW-0223">Dioxygenase</keyword>
<dbReference type="GO" id="GO:0051213">
    <property type="term" value="F:dioxygenase activity"/>
    <property type="evidence" value="ECO:0007669"/>
    <property type="project" value="UniProtKB-KW"/>
</dbReference>
<evidence type="ECO:0000256" key="2">
    <source>
        <dbReference type="ARBA" id="ARBA00022964"/>
    </source>
</evidence>
<comment type="similarity">
    <text evidence="5">Belongs to the 2-oxoadipate dioxygenase/decarboxylase family.</text>
</comment>
<reference evidence="8 9" key="1">
    <citation type="submission" date="2016-10" db="EMBL/GenBank/DDBJ databases">
        <authorList>
            <person name="Cai Z."/>
        </authorList>
    </citation>
    <scope>NUCLEOTIDE SEQUENCE [LARGE SCALE GENOMIC DNA]</scope>
</reference>
<keyword evidence="3" id="KW-0560">Oxidoreductase</keyword>
<evidence type="ECO:0000256" key="6">
    <source>
        <dbReference type="ARBA" id="ARBA00035023"/>
    </source>
</evidence>
<dbReference type="Gene3D" id="3.10.180.50">
    <property type="match status" value="1"/>
</dbReference>
<dbReference type="Proteomes" id="UP000256970">
    <property type="component" value="Unassembled WGS sequence"/>
</dbReference>
<organism evidence="8 9">
    <name type="scientific">Tetradesmus obliquus</name>
    <name type="common">Green alga</name>
    <name type="synonym">Acutodesmus obliquus</name>
    <dbReference type="NCBI Taxonomy" id="3088"/>
    <lineage>
        <taxon>Eukaryota</taxon>
        <taxon>Viridiplantae</taxon>
        <taxon>Chlorophyta</taxon>
        <taxon>core chlorophytes</taxon>
        <taxon>Chlorophyceae</taxon>
        <taxon>CS clade</taxon>
        <taxon>Sphaeropleales</taxon>
        <taxon>Scenedesmaceae</taxon>
        <taxon>Tetradesmus</taxon>
    </lineage>
</organism>
<sequence length="329" mass="35448">MTGTAQEPNRLLKASLDNILSSYLACTPSARQVIDRVYTQGYGKDQLFHDHFAFRTFGVPGLGLDSLGSALEAFGYTRQDYYSFPRTHLLAAWYAPPRELYTTLPRMFVSQLQVEKLSPAAQAIILSYTADLADSLSSSSPGSSSSSSSGSSSSSSFAATLSAWTGAVTGVLPWRTPSREDYLALLQESEYGAWVLVNGYRLNHTALSVHNIAGHSGDIYAFANDLVMKGFKLNEEGGLMKVSPDSGLLQCSTVADVMDFTFAGAEVHPVVGAYMEFVERKPQPQHAHLAAAGQLQEHQRRDGFEAASAKDIFASTTLAAAAAQKQGIL</sequence>
<evidence type="ECO:0000256" key="1">
    <source>
        <dbReference type="ARBA" id="ARBA00001954"/>
    </source>
</evidence>
<dbReference type="EMBL" id="FNXT01001227">
    <property type="protein sequence ID" value="SZX75261.1"/>
    <property type="molecule type" value="Genomic_DNA"/>
</dbReference>
<dbReference type="SMART" id="SM01150">
    <property type="entry name" value="DUF1338"/>
    <property type="match status" value="1"/>
</dbReference>
<proteinExistence type="inferred from homology"/>
<evidence type="ECO:0000313" key="8">
    <source>
        <dbReference type="EMBL" id="SZX75261.1"/>
    </source>
</evidence>
<keyword evidence="9" id="KW-1185">Reference proteome</keyword>
<dbReference type="InterPro" id="IPR009770">
    <property type="entry name" value="HGLS"/>
</dbReference>
<evidence type="ECO:0000256" key="7">
    <source>
        <dbReference type="ARBA" id="ARBA00035045"/>
    </source>
</evidence>
<dbReference type="AlphaFoldDB" id="A0A383WCU9"/>
<dbReference type="Pfam" id="PF07063">
    <property type="entry name" value="HGLS"/>
    <property type="match status" value="1"/>
</dbReference>
<dbReference type="PANTHER" id="PTHR31136:SF5">
    <property type="entry name" value="2-OXOADIPATE DIOXYGENASE_DECARBOXYLASE, CHLOROPLASTIC"/>
    <property type="match status" value="1"/>
</dbReference>
<evidence type="ECO:0000256" key="3">
    <source>
        <dbReference type="ARBA" id="ARBA00023002"/>
    </source>
</evidence>
<dbReference type="CDD" id="cd16350">
    <property type="entry name" value="VOC_like"/>
    <property type="match status" value="1"/>
</dbReference>
<name>A0A383WCU9_TETOB</name>
<gene>
    <name evidence="8" type="ORF">BQ4739_LOCUS15550</name>
</gene>
<dbReference type="EC" id="1.13.11.93" evidence="6"/>
<evidence type="ECO:0000313" key="9">
    <source>
        <dbReference type="Proteomes" id="UP000256970"/>
    </source>
</evidence>
<keyword evidence="4" id="KW-0408">Iron</keyword>